<keyword evidence="3 5" id="KW-0378">Hydrolase</keyword>
<evidence type="ECO:0000256" key="1">
    <source>
        <dbReference type="ARBA" id="ARBA00011073"/>
    </source>
</evidence>
<dbReference type="PANTHER" id="PTHR43399">
    <property type="entry name" value="SUBTILISIN-RELATED"/>
    <property type="match status" value="1"/>
</dbReference>
<comment type="caution">
    <text evidence="9">The sequence shown here is derived from an EMBL/GenBank/DDBJ whole genome shotgun (WGS) entry which is preliminary data.</text>
</comment>
<gene>
    <name evidence="9" type="ORF">BAG01nite_32960</name>
</gene>
<feature type="compositionally biased region" description="Acidic residues" evidence="6">
    <location>
        <begin position="649"/>
        <end position="668"/>
    </location>
</feature>
<evidence type="ECO:0000313" key="9">
    <source>
        <dbReference type="EMBL" id="GED27194.1"/>
    </source>
</evidence>
<dbReference type="Proteomes" id="UP000317180">
    <property type="component" value="Unassembled WGS sequence"/>
</dbReference>
<keyword evidence="10" id="KW-1185">Reference proteome</keyword>
<organism evidence="9 10">
    <name type="scientific">Brevibacillus agri</name>
    <dbReference type="NCBI Taxonomy" id="51101"/>
    <lineage>
        <taxon>Bacteria</taxon>
        <taxon>Bacillati</taxon>
        <taxon>Bacillota</taxon>
        <taxon>Bacilli</taxon>
        <taxon>Bacillales</taxon>
        <taxon>Paenibacillaceae</taxon>
        <taxon>Brevibacillus</taxon>
    </lineage>
</organism>
<evidence type="ECO:0000256" key="5">
    <source>
        <dbReference type="PROSITE-ProRule" id="PRU01240"/>
    </source>
</evidence>
<evidence type="ECO:0000256" key="2">
    <source>
        <dbReference type="ARBA" id="ARBA00022670"/>
    </source>
</evidence>
<dbReference type="PANTHER" id="PTHR43399:SF4">
    <property type="entry name" value="CELL WALL-ASSOCIATED PROTEASE"/>
    <property type="match status" value="1"/>
</dbReference>
<evidence type="ECO:0000256" key="3">
    <source>
        <dbReference type="ARBA" id="ARBA00022801"/>
    </source>
</evidence>
<sequence>MQKRWQATLSTTIALSMLLASLPAEARQQPGERRGHIEIEAKEELAIEKTSSRRSASDLVVIQLSGPVREQWKEQLEDLGATLGDYIPDYAFLAKLAREEQRAEIEGLSFVKKVIPYHPQAKLAPQLRSTLGETKAVEVAVIGFDQQVDMLRTVSRLADEADIKEIESPKIAPHISIVTMNEDVIGQVIESEDVIAIVPVPENELHNDIAATIIHADELASTGYTGKGQIVGVADTGLDTGDLKSMHPDFQGQVKSLYAMGRKDDASDRHGHGTHVAGAVLGTGEASNGQYKGMAPDAKLVFHSIEDRSGKLVTDVETILQEAYEDGARIHSDSWGANDKGDYSLSSFLFDRFLWEHPDMTALIAAGNFGVAGYQSVGSPATAKNVIAVGASENVRPSLGDHSDNKDEVWEDSSRGLTADGRLKPDIVAPGTSILSTRSSLAPSKNFDKRFNDYYAYMSGTSMATPILAGGVAQVRQYLDEQGEKEPSGALLKAMLLTSADDLGEDMRKQGFGRANLEQAIQTSYKDVKDGLRTREKAEYAVKVTDSSKPLAITLAWTDYPASFAARRTLVNDLNLKVTTPSGERLNGNDFFEAPYDDQVDNLNNVEQIWILQPEKGTYTVTVEGYNIPKGPQPYAIATTGKWAKVKDEDEDGQEEDDDNSGQEGNEDYEIRSEWKKGTLNKKTPYKEYVIRSFVAGEMSLSLEWDEEADLQVYVYDNNKKELAVATGTDNPEALSVKLPKSGLYKVRVELADGKEANFRMDLRYPGRTKKR</sequence>
<feature type="active site" description="Charge relay system" evidence="5">
    <location>
        <position position="235"/>
    </location>
</feature>
<evidence type="ECO:0000259" key="8">
    <source>
        <dbReference type="Pfam" id="PF00082"/>
    </source>
</evidence>
<name>A0ABQ0SX65_9BACL</name>
<dbReference type="Pfam" id="PF00082">
    <property type="entry name" value="Peptidase_S8"/>
    <property type="match status" value="1"/>
</dbReference>
<evidence type="ECO:0000256" key="6">
    <source>
        <dbReference type="SAM" id="MobiDB-lite"/>
    </source>
</evidence>
<dbReference type="PRINTS" id="PR00723">
    <property type="entry name" value="SUBTILISIN"/>
</dbReference>
<feature type="signal peptide" evidence="7">
    <location>
        <begin position="1"/>
        <end position="26"/>
    </location>
</feature>
<dbReference type="InterPro" id="IPR022398">
    <property type="entry name" value="Peptidase_S8_His-AS"/>
</dbReference>
<proteinExistence type="inferred from homology"/>
<dbReference type="PROSITE" id="PS00137">
    <property type="entry name" value="SUBTILASE_HIS"/>
    <property type="match status" value="1"/>
</dbReference>
<protein>
    <recommendedName>
        <fullName evidence="8">Peptidase S8/S53 domain-containing protein</fullName>
    </recommendedName>
</protein>
<comment type="similarity">
    <text evidence="1 5">Belongs to the peptidase S8 family.</text>
</comment>
<evidence type="ECO:0000313" key="10">
    <source>
        <dbReference type="Proteomes" id="UP000317180"/>
    </source>
</evidence>
<dbReference type="InterPro" id="IPR036852">
    <property type="entry name" value="Peptidase_S8/S53_dom_sf"/>
</dbReference>
<accession>A0ABQ0SX65</accession>
<reference evidence="9 10" key="1">
    <citation type="submission" date="2019-06" db="EMBL/GenBank/DDBJ databases">
        <title>Whole genome shotgun sequence of Brevibacillus agri NBRC 15538.</title>
        <authorList>
            <person name="Hosoyama A."/>
            <person name="Uohara A."/>
            <person name="Ohji S."/>
            <person name="Ichikawa N."/>
        </authorList>
    </citation>
    <scope>NUCLEOTIDE SEQUENCE [LARGE SCALE GENOMIC DNA]</scope>
    <source>
        <strain evidence="9 10">NBRC 15538</strain>
    </source>
</reference>
<keyword evidence="2 5" id="KW-0645">Protease</keyword>
<dbReference type="InterPro" id="IPR051048">
    <property type="entry name" value="Peptidase_S8/S53_subtilisin"/>
</dbReference>
<dbReference type="SUPFAM" id="SSF52743">
    <property type="entry name" value="Subtilisin-like"/>
    <property type="match status" value="1"/>
</dbReference>
<feature type="domain" description="Peptidase S8/S53" evidence="8">
    <location>
        <begin position="226"/>
        <end position="513"/>
    </location>
</feature>
<dbReference type="Gene3D" id="3.40.50.200">
    <property type="entry name" value="Peptidase S8/S53 domain"/>
    <property type="match status" value="1"/>
</dbReference>
<dbReference type="Gene3D" id="2.60.120.380">
    <property type="match status" value="2"/>
</dbReference>
<dbReference type="EMBL" id="BJOD01000036">
    <property type="protein sequence ID" value="GED27194.1"/>
    <property type="molecule type" value="Genomic_DNA"/>
</dbReference>
<dbReference type="CDD" id="cd04842">
    <property type="entry name" value="Peptidases_S8_Kp43_protease"/>
    <property type="match status" value="1"/>
</dbReference>
<dbReference type="PROSITE" id="PS51892">
    <property type="entry name" value="SUBTILASE"/>
    <property type="match status" value="1"/>
</dbReference>
<feature type="region of interest" description="Disordered" evidence="6">
    <location>
        <begin position="644"/>
        <end position="672"/>
    </location>
</feature>
<dbReference type="InterPro" id="IPR015500">
    <property type="entry name" value="Peptidase_S8_subtilisin-rel"/>
</dbReference>
<evidence type="ECO:0000256" key="4">
    <source>
        <dbReference type="ARBA" id="ARBA00022825"/>
    </source>
</evidence>
<dbReference type="InterPro" id="IPR034058">
    <property type="entry name" value="TagA/B/C/D_pept_dom"/>
</dbReference>
<dbReference type="InterPro" id="IPR000209">
    <property type="entry name" value="Peptidase_S8/S53_dom"/>
</dbReference>
<feature type="chain" id="PRO_5046102371" description="Peptidase S8/S53 domain-containing protein" evidence="7">
    <location>
        <begin position="27"/>
        <end position="772"/>
    </location>
</feature>
<feature type="active site" description="Charge relay system" evidence="5">
    <location>
        <position position="272"/>
    </location>
</feature>
<feature type="active site" description="Charge relay system" evidence="5">
    <location>
        <position position="462"/>
    </location>
</feature>
<keyword evidence="4 5" id="KW-0720">Serine protease</keyword>
<keyword evidence="7" id="KW-0732">Signal</keyword>
<evidence type="ECO:0000256" key="7">
    <source>
        <dbReference type="SAM" id="SignalP"/>
    </source>
</evidence>